<dbReference type="InterPro" id="IPR030395">
    <property type="entry name" value="GP_PDE_dom"/>
</dbReference>
<dbReference type="GeneID" id="40158009"/>
<reference evidence="4 7" key="3">
    <citation type="journal article" date="2014" name="PLoS Genet.">
        <title>Phylogenetically driven sequencing of extremely halophilic archaea reveals strategies for static and dynamic osmo-response.</title>
        <authorList>
            <person name="Becker E.A."/>
            <person name="Seitzer P.M."/>
            <person name="Tritt A."/>
            <person name="Larsen D."/>
            <person name="Krusor M."/>
            <person name="Yao A.I."/>
            <person name="Wu D."/>
            <person name="Madern D."/>
            <person name="Eisen J.A."/>
            <person name="Darling A.E."/>
            <person name="Facciotti M.T."/>
        </authorList>
    </citation>
    <scope>NUCLEOTIDE SEQUENCE [LARGE SCALE GENOMIC DNA]</scope>
    <source>
        <strain evidence="4">ATCC 33500</strain>
        <strain evidence="7">ATCC 33500 / DSM 1411 / JCM 8866 / NBRC 14739 / NCIMB 2177 / R-4</strain>
    </source>
</reference>
<reference evidence="5 9" key="6">
    <citation type="submission" date="2019-04" db="EMBL/GenBank/DDBJ databases">
        <title>Methylomes of two halophilic Archaea, Haloarcula marismortui and Haloferax mediterranei.</title>
        <authorList>
            <person name="DasSarma S."/>
            <person name="DasSarma P."/>
            <person name="DasSarma S."/>
            <person name="Fomenkov A."/>
            <person name="Vincze T."/>
            <person name="Anton B.P."/>
            <person name="Roberts R.J."/>
        </authorList>
    </citation>
    <scope>NUCLEOTIDE SEQUENCE [LARGE SCALE GENOMIC DNA]</scope>
    <source>
        <strain evidence="5">ATCC 33500</strain>
        <strain evidence="9">ATCC 33500 / DSM 1411 / JCM 8866 / NBRC 14739 / NCIMB 2177 / R-4</strain>
        <plasmid evidence="5 9">pHME505</plasmid>
    </source>
</reference>
<dbReference type="Gene3D" id="3.20.20.190">
    <property type="entry name" value="Phosphatidylinositol (PI) phosphodiesterase"/>
    <property type="match status" value="1"/>
</dbReference>
<dbReference type="Proteomes" id="UP000011603">
    <property type="component" value="Unassembled WGS sequence"/>
</dbReference>
<reference evidence="2" key="5">
    <citation type="submission" date="2014-05" db="EMBL/GenBank/DDBJ databases">
        <authorList>
            <person name="Wang L."/>
            <person name="Yang H."/>
            <person name="Xiang H."/>
        </authorList>
    </citation>
    <scope>NUCLEOTIDE SEQUENCE</scope>
    <source>
        <strain evidence="2">CGMCC 1.2087</strain>
        <plasmid evidence="2">pHM500</plasmid>
    </source>
</reference>
<dbReference type="GO" id="GO:0008889">
    <property type="term" value="F:glycerophosphodiester phosphodiesterase activity"/>
    <property type="evidence" value="ECO:0007669"/>
    <property type="project" value="UniProtKB-EC"/>
</dbReference>
<sequence length="290" mass="31689">MSEETSRIIGSVSRRTAVKAIGATIGTSVVSGTAVARDGRENGKGREKQTGPYITAHRGFRDVYPQNTVAAVEGASRLGTERIEIDVEATSDGEVVVFHDAALDDLTDKEGLVSETPSETVLQAEVLDSGETIPTLAEVLNATRPNVTMNIEFKESGPLSWTEFAKRTLRIASQYPGEFYVSSFDPDAIRAVRDIDSSVDVAPIFGRNKDENLEIARELDAKAVNPSVDVLDRDLVETAHEEGREVNVWTIDSWREAQKPLELGVDGLIADYPNMDTFGTSDTRRHPPEK</sequence>
<dbReference type="PANTHER" id="PTHR46211:SF14">
    <property type="entry name" value="GLYCEROPHOSPHODIESTER PHOSPHODIESTERASE"/>
    <property type="match status" value="1"/>
</dbReference>
<reference evidence="3 8" key="4">
    <citation type="submission" date="2014-04" db="EMBL/GenBank/DDBJ databases">
        <title>Transcriptional profiles of Haloferax mediterranei on the basis of nitrogen availability.</title>
        <authorList>
            <person name="Bautista V."/>
        </authorList>
    </citation>
    <scope>NUCLEOTIDE SEQUENCE [LARGE SCALE GENOMIC DNA]</scope>
    <source>
        <strain evidence="3">ATCC 33500</strain>
        <strain evidence="8">ATCC 33500 / DSM 1411 / JCM 8866 / NBRC 14739 / NCIMB 2177 / R-4</strain>
        <plasmid evidence="3">HMPLAS1</plasmid>
        <plasmid evidence="8">Plasmid HMPLAS1</plasmid>
    </source>
</reference>
<keyword evidence="7" id="KW-1185">Reference proteome</keyword>
<proteinExistence type="predicted"/>
<dbReference type="EMBL" id="CP001871">
    <property type="protein sequence ID" value="AFK21449.1"/>
    <property type="molecule type" value="Genomic_DNA"/>
</dbReference>
<geneLocation type="plasmid" evidence="5 9">
    <name>pHME505</name>
</geneLocation>
<dbReference type="RefSeq" id="WP_004060799.1">
    <property type="nucleotide sequence ID" value="NC_017944.1"/>
</dbReference>
<feature type="domain" description="GP-PDE" evidence="1">
    <location>
        <begin position="52"/>
        <end position="280"/>
    </location>
</feature>
<dbReference type="OrthoDB" id="19020at2157"/>
<dbReference type="Proteomes" id="UP000006469">
    <property type="component" value="Plasmid pHM500"/>
</dbReference>
<keyword evidence="2" id="KW-0378">Hydrolase</keyword>
<dbReference type="EC" id="3.1.4.46" evidence="2"/>
<reference evidence="2 6" key="2">
    <citation type="journal article" date="2012" name="J. Bacteriol.">
        <title>Complete genome sequence of the metabolically versatile halophilic archaeon Haloferax mediterranei, a poly(3-hydroxybutyrate-co-3-hydroxyvalerate) producer.</title>
        <authorList>
            <person name="Han J."/>
            <person name="Zhang F."/>
            <person name="Hou J."/>
            <person name="Liu X."/>
            <person name="Li M."/>
            <person name="Liu H."/>
            <person name="Cai L."/>
            <person name="Zhang B."/>
            <person name="Chen Y."/>
            <person name="Zhou J."/>
            <person name="Hu S."/>
            <person name="Xiang H."/>
        </authorList>
    </citation>
    <scope>NUCLEOTIDE SEQUENCE [LARGE SCALE GENOMIC DNA]</scope>
    <source>
        <strain evidence="6">ATCC 33500 / DSM 1411 / JCM 8866 / NBRC 14739 / NCIMB 2177 / R-4</strain>
        <strain evidence="2">CGMCC 1.2087</strain>
        <plasmid evidence="6">pHM500</plasmid>
    </source>
</reference>
<name>I3RB39_HALMT</name>
<gene>
    <name evidence="2" type="primary">glpQ1</name>
    <name evidence="2" type="ordered locus">HFX_6328</name>
    <name evidence="3" type="ORF">BM92_16365</name>
    <name evidence="4" type="ORF">C439_17963</name>
    <name evidence="5" type="ORF">E6P09_16290</name>
</gene>
<evidence type="ECO:0000313" key="5">
    <source>
        <dbReference type="EMBL" id="QCQ76882.1"/>
    </source>
</evidence>
<geneLocation type="plasmid" evidence="3 8">
    <name>HMPLAS1</name>
</geneLocation>
<reference evidence="2" key="1">
    <citation type="journal article" date="2012" name="Appl. Environ. Microbiol.">
        <title>Identification of the haloarchaeal phasin (PhaP) that functions in polyhydroxyalkanoate accumulation and granule formation in Haloferax mediterranei.</title>
        <authorList>
            <person name="Cai S."/>
            <person name="Cai L."/>
            <person name="Liu H."/>
            <person name="Liu X."/>
            <person name="Han J."/>
            <person name="Zhou J."/>
            <person name="Xiang H."/>
        </authorList>
    </citation>
    <scope>NUCLEOTIDE SEQUENCE</scope>
    <source>
        <strain evidence="2">CGMCC 1.2087</strain>
    </source>
</reference>
<dbReference type="EMBL" id="CP039140">
    <property type="protein sequence ID" value="QCQ76882.1"/>
    <property type="molecule type" value="Genomic_DNA"/>
</dbReference>
<dbReference type="Proteomes" id="UP000299011">
    <property type="component" value="Plasmid pHME505"/>
</dbReference>
<geneLocation type="plasmid" evidence="2 6">
    <name>pHM500</name>
</geneLocation>
<dbReference type="CDD" id="cd08556">
    <property type="entry name" value="GDPD"/>
    <property type="match status" value="1"/>
</dbReference>
<dbReference type="EMBL" id="AOLO01000015">
    <property type="protein sequence ID" value="ELZ97233.1"/>
    <property type="molecule type" value="Genomic_DNA"/>
</dbReference>
<dbReference type="HOGENOM" id="CLU_030006_3_3_2"/>
<evidence type="ECO:0000313" key="3">
    <source>
        <dbReference type="EMBL" id="AHZ24483.1"/>
    </source>
</evidence>
<dbReference type="Pfam" id="PF03009">
    <property type="entry name" value="GDPD"/>
    <property type="match status" value="1"/>
</dbReference>
<dbReference type="EMBL" id="CP007554">
    <property type="protein sequence ID" value="AHZ24483.1"/>
    <property type="molecule type" value="Genomic_DNA"/>
</dbReference>
<dbReference type="Proteomes" id="UP000027075">
    <property type="component" value="Plasmid HMPLAS1"/>
</dbReference>
<dbReference type="AlphaFoldDB" id="I3RB39"/>
<evidence type="ECO:0000313" key="8">
    <source>
        <dbReference type="Proteomes" id="UP000027075"/>
    </source>
</evidence>
<dbReference type="KEGG" id="hme:HFX_6328"/>
<evidence type="ECO:0000313" key="4">
    <source>
        <dbReference type="EMBL" id="ELZ97233.1"/>
    </source>
</evidence>
<dbReference type="PROSITE" id="PS51704">
    <property type="entry name" value="GP_PDE"/>
    <property type="match status" value="1"/>
</dbReference>
<dbReference type="GO" id="GO:0006629">
    <property type="term" value="P:lipid metabolic process"/>
    <property type="evidence" value="ECO:0007669"/>
    <property type="project" value="InterPro"/>
</dbReference>
<evidence type="ECO:0000259" key="1">
    <source>
        <dbReference type="PROSITE" id="PS51704"/>
    </source>
</evidence>
<protein>
    <submittedName>
        <fullName evidence="3">Glycerophosphodiester phosphodiesterase</fullName>
    </submittedName>
    <submittedName>
        <fullName evidence="2">Glycerophosphoryl diester phosphodiesterase</fullName>
        <ecNumber evidence="2">3.1.4.46</ecNumber>
    </submittedName>
</protein>
<evidence type="ECO:0000313" key="9">
    <source>
        <dbReference type="Proteomes" id="UP000299011"/>
    </source>
</evidence>
<dbReference type="SUPFAM" id="SSF51695">
    <property type="entry name" value="PLC-like phosphodiesterases"/>
    <property type="match status" value="1"/>
</dbReference>
<organism evidence="2 6">
    <name type="scientific">Haloferax mediterranei (strain ATCC 33500 / DSM 1411 / JCM 8866 / NBRC 14739 / NCIMB 2177 / R-4)</name>
    <name type="common">Halobacterium mediterranei</name>
    <dbReference type="NCBI Taxonomy" id="523841"/>
    <lineage>
        <taxon>Archaea</taxon>
        <taxon>Methanobacteriati</taxon>
        <taxon>Methanobacteriota</taxon>
        <taxon>Stenosarchaea group</taxon>
        <taxon>Halobacteria</taxon>
        <taxon>Halobacteriales</taxon>
        <taxon>Haloferacaceae</taxon>
        <taxon>Haloferax</taxon>
    </lineage>
</organism>
<keyword evidence="2" id="KW-0614">Plasmid</keyword>
<dbReference type="PATRIC" id="fig|523841.21.peg.3605"/>
<accession>I3RB39</accession>
<dbReference type="InterPro" id="IPR017946">
    <property type="entry name" value="PLC-like_Pdiesterase_TIM-brl"/>
</dbReference>
<evidence type="ECO:0000313" key="2">
    <source>
        <dbReference type="EMBL" id="AFK21449.1"/>
    </source>
</evidence>
<dbReference type="PANTHER" id="PTHR46211">
    <property type="entry name" value="GLYCEROPHOSPHORYL DIESTER PHOSPHODIESTERASE"/>
    <property type="match status" value="1"/>
</dbReference>
<evidence type="ECO:0000313" key="7">
    <source>
        <dbReference type="Proteomes" id="UP000011603"/>
    </source>
</evidence>
<evidence type="ECO:0000313" key="6">
    <source>
        <dbReference type="Proteomes" id="UP000006469"/>
    </source>
</evidence>